<sequence>MKSGILENPPTNGSDIDRISELPDSVLHHILSFLETKLTVQTSILSKRWTHLWASVPALDFTDQSFRRRNGYFENFVDTVLLLRDASDLRSFSLCLYDYFDEGHVHRWIRHAAKYNPKVLQIEFPVGVICRLPLGILPFRSLEELSMTLDYSVELGPPKIMGRLRRLHIQWASGEDGLMGNLVSSCPVLEDLDLHNCELDSLCISSNTLKRLSIKDCRIRGNKNLISTRSLVCLTYTDNNGCTTLKNLSPLLNATVHTSEDLIGLGRGLANVETLNSSFLEEEDYQEFSISKFGFSLTMKSGILEHPPTNGSYRISELPDSVLHHILSFLETKYSVQTSILSKRWTHLWASVPALDITDESFIRNGEDKLNDSDKHSFENFVDTVLLLRDASDLRSFSLCLYDYFDEGHVHRWIRHAAKYNPKVLQIEFPVGVICRLPLGILPFRSLEELSMTLDYSVELGPPKIMGCLRRLRIQWAFGKNGLMENLVSSCPVLEDLDLHNCVLDSLCISSNTLKRLSIKDCKICGNENLISTPSLVCLTYTDNSGCTTLKNLSPLLIATVYTSEYLIGLGKGLANVETLNFSFLEEEDYQEFSISKFEFSFAIKSGFIGQPPTKEHSNVSDIDRISDLPDYVLHHILSYLTTRDTVKTRILSKRWTHLWASVPALDLTDQSFIRNGYQCLSDSDTYNFVNFVDTVLLLHDTSDLCSFSLRCYDYFDEGHVHRWIRHATKYNPKVLQIRFPWFIRNHLPLGILPSQSLEELSLKLYSVELGPPKIMGRLRRLHIEWVSDEDGLLEILISSCPVLEDLDLYNCDIDELCISSNTLKRLSIDYCNFYWSKILVSTPSLVCLTYTNNTGCTTLKNLSSLLNATVHTSGEDLIGHSRGLANVETLNFSFLEDDDYQDKLPEDLSQFPIFDNLRSLTLVGQCTSDMIQVVALFLQHSPNLQRLSLINRGVSPLSLSGWKVIQKSAKLSFRCPHLQLIEIRCHRSEEKLHELIKYLLLNAIGVPKIVITWGWGWKYF</sequence>
<dbReference type="InterPro" id="IPR053781">
    <property type="entry name" value="F-box_AtFBL13-like"/>
</dbReference>
<feature type="domain" description="F-box" evidence="1">
    <location>
        <begin position="623"/>
        <end position="676"/>
    </location>
</feature>
<dbReference type="Gene3D" id="1.20.1280.50">
    <property type="match status" value="3"/>
</dbReference>
<protein>
    <submittedName>
        <fullName evidence="2">Pentatricopeptide repeat-containing protein, chloroplastic</fullName>
    </submittedName>
</protein>
<proteinExistence type="predicted"/>
<organism evidence="2 3">
    <name type="scientific">Iris pallida</name>
    <name type="common">Sweet iris</name>
    <dbReference type="NCBI Taxonomy" id="29817"/>
    <lineage>
        <taxon>Eukaryota</taxon>
        <taxon>Viridiplantae</taxon>
        <taxon>Streptophyta</taxon>
        <taxon>Embryophyta</taxon>
        <taxon>Tracheophyta</taxon>
        <taxon>Spermatophyta</taxon>
        <taxon>Magnoliopsida</taxon>
        <taxon>Liliopsida</taxon>
        <taxon>Asparagales</taxon>
        <taxon>Iridaceae</taxon>
        <taxon>Iridoideae</taxon>
        <taxon>Irideae</taxon>
        <taxon>Iris</taxon>
    </lineage>
</organism>
<reference evidence="2" key="1">
    <citation type="journal article" date="2023" name="GigaByte">
        <title>Genome assembly of the bearded iris, Iris pallida Lam.</title>
        <authorList>
            <person name="Bruccoleri R.E."/>
            <person name="Oakeley E.J."/>
            <person name="Faust A.M.E."/>
            <person name="Altorfer M."/>
            <person name="Dessus-Babus S."/>
            <person name="Burckhardt D."/>
            <person name="Oertli M."/>
            <person name="Naumann U."/>
            <person name="Petersen F."/>
            <person name="Wong J."/>
        </authorList>
    </citation>
    <scope>NUCLEOTIDE SEQUENCE</scope>
    <source>
        <strain evidence="2">GSM-AAB239-AS_SAM_17_03QT</strain>
    </source>
</reference>
<name>A0AAX6FWK3_IRIPA</name>
<reference evidence="2" key="2">
    <citation type="submission" date="2023-04" db="EMBL/GenBank/DDBJ databases">
        <authorList>
            <person name="Bruccoleri R.E."/>
            <person name="Oakeley E.J."/>
            <person name="Faust A.-M."/>
            <person name="Dessus-Babus S."/>
            <person name="Altorfer M."/>
            <person name="Burckhardt D."/>
            <person name="Oertli M."/>
            <person name="Naumann U."/>
            <person name="Petersen F."/>
            <person name="Wong J."/>
        </authorList>
    </citation>
    <scope>NUCLEOTIDE SEQUENCE</scope>
    <source>
        <strain evidence="2">GSM-AAB239-AS_SAM_17_03QT</strain>
        <tissue evidence="2">Leaf</tissue>
    </source>
</reference>
<dbReference type="InterPro" id="IPR055411">
    <property type="entry name" value="LRR_FXL15/At3g58940/PEG3-like"/>
</dbReference>
<evidence type="ECO:0000259" key="1">
    <source>
        <dbReference type="PROSITE" id="PS50181"/>
    </source>
</evidence>
<dbReference type="InterPro" id="IPR053197">
    <property type="entry name" value="F-box_SCFL_complex_component"/>
</dbReference>
<feature type="domain" description="F-box" evidence="1">
    <location>
        <begin position="312"/>
        <end position="365"/>
    </location>
</feature>
<dbReference type="SMART" id="SM00256">
    <property type="entry name" value="FBOX"/>
    <property type="match status" value="3"/>
</dbReference>
<comment type="caution">
    <text evidence="2">The sequence shown here is derived from an EMBL/GenBank/DDBJ whole genome shotgun (WGS) entry which is preliminary data.</text>
</comment>
<feature type="domain" description="F-box" evidence="1">
    <location>
        <begin position="16"/>
        <end position="69"/>
    </location>
</feature>
<dbReference type="Proteomes" id="UP001140949">
    <property type="component" value="Unassembled WGS sequence"/>
</dbReference>
<dbReference type="Pfam" id="PF00646">
    <property type="entry name" value="F-box"/>
    <property type="match status" value="3"/>
</dbReference>
<accession>A0AAX6FWK3</accession>
<dbReference type="Pfam" id="PF24758">
    <property type="entry name" value="LRR_At5g56370"/>
    <property type="match status" value="3"/>
</dbReference>
<dbReference type="InterPro" id="IPR036047">
    <property type="entry name" value="F-box-like_dom_sf"/>
</dbReference>
<dbReference type="CDD" id="cd22160">
    <property type="entry name" value="F-box_AtFBL13-like"/>
    <property type="match status" value="3"/>
</dbReference>
<evidence type="ECO:0000313" key="3">
    <source>
        <dbReference type="Proteomes" id="UP001140949"/>
    </source>
</evidence>
<dbReference type="AlphaFoldDB" id="A0AAX6FWK3"/>
<evidence type="ECO:0000313" key="2">
    <source>
        <dbReference type="EMBL" id="KAJ6820667.1"/>
    </source>
</evidence>
<dbReference type="EMBL" id="JANAVB010025398">
    <property type="protein sequence ID" value="KAJ6820667.1"/>
    <property type="molecule type" value="Genomic_DNA"/>
</dbReference>
<dbReference type="Gene3D" id="3.80.10.10">
    <property type="entry name" value="Ribonuclease Inhibitor"/>
    <property type="match status" value="3"/>
</dbReference>
<gene>
    <name evidence="2" type="ORF">M6B38_396420</name>
</gene>
<dbReference type="PROSITE" id="PS50181">
    <property type="entry name" value="FBOX"/>
    <property type="match status" value="3"/>
</dbReference>
<dbReference type="SUPFAM" id="SSF81383">
    <property type="entry name" value="F-box domain"/>
    <property type="match status" value="3"/>
</dbReference>
<keyword evidence="3" id="KW-1185">Reference proteome</keyword>
<dbReference type="SUPFAM" id="SSF52047">
    <property type="entry name" value="RNI-like"/>
    <property type="match status" value="3"/>
</dbReference>
<dbReference type="InterPro" id="IPR032675">
    <property type="entry name" value="LRR_dom_sf"/>
</dbReference>
<dbReference type="PANTHER" id="PTHR34223">
    <property type="entry name" value="OS11G0201299 PROTEIN"/>
    <property type="match status" value="1"/>
</dbReference>
<dbReference type="InterPro" id="IPR001810">
    <property type="entry name" value="F-box_dom"/>
</dbReference>